<name>A0AAD3XVZ8_NEPGR</name>
<protein>
    <submittedName>
        <fullName evidence="2">Uncharacterized protein</fullName>
    </submittedName>
</protein>
<evidence type="ECO:0000313" key="2">
    <source>
        <dbReference type="EMBL" id="GMH19453.1"/>
    </source>
</evidence>
<evidence type="ECO:0000256" key="1">
    <source>
        <dbReference type="SAM" id="MobiDB-lite"/>
    </source>
</evidence>
<comment type="caution">
    <text evidence="2">The sequence shown here is derived from an EMBL/GenBank/DDBJ whole genome shotgun (WGS) entry which is preliminary data.</text>
</comment>
<accession>A0AAD3XVZ8</accession>
<reference evidence="2" key="1">
    <citation type="submission" date="2023-05" db="EMBL/GenBank/DDBJ databases">
        <title>Nepenthes gracilis genome sequencing.</title>
        <authorList>
            <person name="Fukushima K."/>
        </authorList>
    </citation>
    <scope>NUCLEOTIDE SEQUENCE</scope>
    <source>
        <strain evidence="2">SING2019-196</strain>
    </source>
</reference>
<evidence type="ECO:0000313" key="3">
    <source>
        <dbReference type="Proteomes" id="UP001279734"/>
    </source>
</evidence>
<sequence>MTVDAVKVMFCFTHSGDWISLSPRNLLINEAIYDSLKNWKDRFFFVHITETWPLSRDWENVPKAFPKMLKKAKIATVAKLLEMKFRTPPSKASQRKRKAGAMIVGDADMPSPDPAPTNPKQKGATMVEPSLSSSGLHCVAAGCLAGVRGRTRVEAELALEEHDVMLCARASSAVVLAQSAIAEPVPKPQHELEEPTFEPLVEMLELVGELRAKP</sequence>
<organism evidence="2 3">
    <name type="scientific">Nepenthes gracilis</name>
    <name type="common">Slender pitcher plant</name>
    <dbReference type="NCBI Taxonomy" id="150966"/>
    <lineage>
        <taxon>Eukaryota</taxon>
        <taxon>Viridiplantae</taxon>
        <taxon>Streptophyta</taxon>
        <taxon>Embryophyta</taxon>
        <taxon>Tracheophyta</taxon>
        <taxon>Spermatophyta</taxon>
        <taxon>Magnoliopsida</taxon>
        <taxon>eudicotyledons</taxon>
        <taxon>Gunneridae</taxon>
        <taxon>Pentapetalae</taxon>
        <taxon>Caryophyllales</taxon>
        <taxon>Nepenthaceae</taxon>
        <taxon>Nepenthes</taxon>
    </lineage>
</organism>
<proteinExistence type="predicted"/>
<gene>
    <name evidence="2" type="ORF">Nepgr_021294</name>
</gene>
<dbReference type="AlphaFoldDB" id="A0AAD3XVZ8"/>
<keyword evidence="3" id="KW-1185">Reference proteome</keyword>
<feature type="region of interest" description="Disordered" evidence="1">
    <location>
        <begin position="104"/>
        <end position="128"/>
    </location>
</feature>
<dbReference type="EMBL" id="BSYO01000020">
    <property type="protein sequence ID" value="GMH19453.1"/>
    <property type="molecule type" value="Genomic_DNA"/>
</dbReference>
<dbReference type="Proteomes" id="UP001279734">
    <property type="component" value="Unassembled WGS sequence"/>
</dbReference>